<feature type="transmembrane region" description="Helical" evidence="7">
    <location>
        <begin position="88"/>
        <end position="112"/>
    </location>
</feature>
<keyword evidence="5 7" id="KW-1133">Transmembrane helix</keyword>
<feature type="transmembrane region" description="Helical" evidence="7">
    <location>
        <begin position="153"/>
        <end position="173"/>
    </location>
</feature>
<name>A0A401ZPC2_9CHLR</name>
<evidence type="ECO:0000256" key="4">
    <source>
        <dbReference type="ARBA" id="ARBA00022692"/>
    </source>
</evidence>
<comment type="subcellular location">
    <subcellularLocation>
        <location evidence="1 7">Cell membrane</location>
        <topology evidence="1 7">Multi-pass membrane protein</topology>
    </subcellularLocation>
</comment>
<feature type="transmembrane region" description="Helical" evidence="7">
    <location>
        <begin position="200"/>
        <end position="222"/>
    </location>
</feature>
<comment type="similarity">
    <text evidence="7">Belongs to the binding-protein-dependent transport system permease family.</text>
</comment>
<dbReference type="Gene3D" id="1.10.3720.10">
    <property type="entry name" value="MetI-like"/>
    <property type="match status" value="1"/>
</dbReference>
<organism evidence="9 10">
    <name type="scientific">Dictyobacter aurantiacus</name>
    <dbReference type="NCBI Taxonomy" id="1936993"/>
    <lineage>
        <taxon>Bacteria</taxon>
        <taxon>Bacillati</taxon>
        <taxon>Chloroflexota</taxon>
        <taxon>Ktedonobacteria</taxon>
        <taxon>Ktedonobacterales</taxon>
        <taxon>Dictyobacteraceae</taxon>
        <taxon>Dictyobacter</taxon>
    </lineage>
</organism>
<feature type="transmembrane region" description="Helical" evidence="7">
    <location>
        <begin position="28"/>
        <end position="49"/>
    </location>
</feature>
<dbReference type="PANTHER" id="PTHR43744:SF12">
    <property type="entry name" value="ABC TRANSPORTER PERMEASE PROTEIN MG189-RELATED"/>
    <property type="match status" value="1"/>
</dbReference>
<sequence length="294" mass="32896">MQNSMLGSWVKHKYILKRRAPRTRTKQLSLHLVLLLVTAISFFPFYWLLAMATNKTSDIFAYPPRLAFGSHLFENISNVLKSIDFFGAFANTVFVAGVETMLVLFFCSLAGFTFAKFSFRGRKLLFVLLLGTMMIPSQLSAVPSFVLMARLGWVGSFKALIVPGMVSAFGVFWMRQYAESAVPGELVDAARIDGCGHPRLYWHVALPILRPALAFLGIFTFIRVWNDYMWPLIILNDPARYTLQVALSQLDNVYGSDYGMVMAGTLMATVPLLVVFLIGSRHFIANIAVGALKE</sequence>
<evidence type="ECO:0000259" key="8">
    <source>
        <dbReference type="PROSITE" id="PS50928"/>
    </source>
</evidence>
<gene>
    <name evidence="9" type="ORF">KDAU_59890</name>
</gene>
<dbReference type="EMBL" id="BIFQ01000002">
    <property type="protein sequence ID" value="GCE08660.1"/>
    <property type="molecule type" value="Genomic_DNA"/>
</dbReference>
<dbReference type="GO" id="GO:0005886">
    <property type="term" value="C:plasma membrane"/>
    <property type="evidence" value="ECO:0007669"/>
    <property type="project" value="UniProtKB-SubCell"/>
</dbReference>
<evidence type="ECO:0000256" key="5">
    <source>
        <dbReference type="ARBA" id="ARBA00022989"/>
    </source>
</evidence>
<proteinExistence type="inferred from homology"/>
<dbReference type="Pfam" id="PF00528">
    <property type="entry name" value="BPD_transp_1"/>
    <property type="match status" value="1"/>
</dbReference>
<feature type="domain" description="ABC transmembrane type-1" evidence="8">
    <location>
        <begin position="89"/>
        <end position="279"/>
    </location>
</feature>
<evidence type="ECO:0000256" key="3">
    <source>
        <dbReference type="ARBA" id="ARBA00022475"/>
    </source>
</evidence>
<comment type="caution">
    <text evidence="9">The sequence shown here is derived from an EMBL/GenBank/DDBJ whole genome shotgun (WGS) entry which is preliminary data.</text>
</comment>
<evidence type="ECO:0000256" key="7">
    <source>
        <dbReference type="RuleBase" id="RU363032"/>
    </source>
</evidence>
<keyword evidence="10" id="KW-1185">Reference proteome</keyword>
<evidence type="ECO:0000256" key="2">
    <source>
        <dbReference type="ARBA" id="ARBA00022448"/>
    </source>
</evidence>
<dbReference type="Proteomes" id="UP000287224">
    <property type="component" value="Unassembled WGS sequence"/>
</dbReference>
<keyword evidence="4 7" id="KW-0812">Transmembrane</keyword>
<accession>A0A401ZPC2</accession>
<evidence type="ECO:0000313" key="9">
    <source>
        <dbReference type="EMBL" id="GCE08660.1"/>
    </source>
</evidence>
<protein>
    <submittedName>
        <fullName evidence="9">Sugar ABC transporter permease</fullName>
    </submittedName>
</protein>
<feature type="transmembrane region" description="Helical" evidence="7">
    <location>
        <begin position="258"/>
        <end position="278"/>
    </location>
</feature>
<dbReference type="InterPro" id="IPR035906">
    <property type="entry name" value="MetI-like_sf"/>
</dbReference>
<dbReference type="SUPFAM" id="SSF161098">
    <property type="entry name" value="MetI-like"/>
    <property type="match status" value="1"/>
</dbReference>
<dbReference type="AlphaFoldDB" id="A0A401ZPC2"/>
<dbReference type="GO" id="GO:0055085">
    <property type="term" value="P:transmembrane transport"/>
    <property type="evidence" value="ECO:0007669"/>
    <property type="project" value="InterPro"/>
</dbReference>
<keyword evidence="2 7" id="KW-0813">Transport</keyword>
<keyword evidence="6 7" id="KW-0472">Membrane</keyword>
<evidence type="ECO:0000313" key="10">
    <source>
        <dbReference type="Proteomes" id="UP000287224"/>
    </source>
</evidence>
<feature type="transmembrane region" description="Helical" evidence="7">
    <location>
        <begin position="124"/>
        <end position="147"/>
    </location>
</feature>
<evidence type="ECO:0000256" key="6">
    <source>
        <dbReference type="ARBA" id="ARBA00023136"/>
    </source>
</evidence>
<evidence type="ECO:0000256" key="1">
    <source>
        <dbReference type="ARBA" id="ARBA00004651"/>
    </source>
</evidence>
<dbReference type="PROSITE" id="PS50928">
    <property type="entry name" value="ABC_TM1"/>
    <property type="match status" value="1"/>
</dbReference>
<dbReference type="CDD" id="cd06261">
    <property type="entry name" value="TM_PBP2"/>
    <property type="match status" value="1"/>
</dbReference>
<keyword evidence="3" id="KW-1003">Cell membrane</keyword>
<reference evidence="10" key="1">
    <citation type="submission" date="2018-12" db="EMBL/GenBank/DDBJ databases">
        <title>Tengunoibacter tsumagoiensis gen. nov., sp. nov., Dictyobacter kobayashii sp. nov., D. alpinus sp. nov., and D. joshuensis sp. nov. and description of Dictyobacteraceae fam. nov. within the order Ktedonobacterales isolated from Tengu-no-mugimeshi.</title>
        <authorList>
            <person name="Wang C.M."/>
            <person name="Zheng Y."/>
            <person name="Sakai Y."/>
            <person name="Toyoda A."/>
            <person name="Minakuchi Y."/>
            <person name="Abe K."/>
            <person name="Yokota A."/>
            <person name="Yabe S."/>
        </authorList>
    </citation>
    <scope>NUCLEOTIDE SEQUENCE [LARGE SCALE GENOMIC DNA]</scope>
    <source>
        <strain evidence="10">S-27</strain>
    </source>
</reference>
<dbReference type="PANTHER" id="PTHR43744">
    <property type="entry name" value="ABC TRANSPORTER PERMEASE PROTEIN MG189-RELATED-RELATED"/>
    <property type="match status" value="1"/>
</dbReference>
<dbReference type="InterPro" id="IPR000515">
    <property type="entry name" value="MetI-like"/>
</dbReference>